<feature type="domain" description="Aminoglycoside phosphotransferase" evidence="1">
    <location>
        <begin position="45"/>
        <end position="275"/>
    </location>
</feature>
<dbReference type="InterPro" id="IPR052898">
    <property type="entry name" value="ACAD10-like"/>
</dbReference>
<dbReference type="Proteomes" id="UP000567922">
    <property type="component" value="Unassembled WGS sequence"/>
</dbReference>
<evidence type="ECO:0000259" key="1">
    <source>
        <dbReference type="Pfam" id="PF01636"/>
    </source>
</evidence>
<organism evidence="2 3">
    <name type="scientific">Hoyosella altamirensis</name>
    <dbReference type="NCBI Taxonomy" id="616997"/>
    <lineage>
        <taxon>Bacteria</taxon>
        <taxon>Bacillati</taxon>
        <taxon>Actinomycetota</taxon>
        <taxon>Actinomycetes</taxon>
        <taxon>Mycobacteriales</taxon>
        <taxon>Hoyosellaceae</taxon>
        <taxon>Hoyosella</taxon>
    </lineage>
</organism>
<keyword evidence="2" id="KW-0418">Kinase</keyword>
<gene>
    <name evidence="2" type="ORF">FHU29_002290</name>
</gene>
<dbReference type="OrthoDB" id="3806873at2"/>
<dbReference type="Gene3D" id="3.30.200.20">
    <property type="entry name" value="Phosphorylase Kinase, domain 1"/>
    <property type="match status" value="1"/>
</dbReference>
<protein>
    <submittedName>
        <fullName evidence="2">Aminoglycoside phosphotransferase (APT) family kinase protein</fullName>
    </submittedName>
</protein>
<comment type="caution">
    <text evidence="2">The sequence shown here is derived from an EMBL/GenBank/DDBJ whole genome shotgun (WGS) entry which is preliminary data.</text>
</comment>
<reference evidence="2 3" key="1">
    <citation type="submission" date="2020-08" db="EMBL/GenBank/DDBJ databases">
        <title>Sequencing the genomes of 1000 actinobacteria strains.</title>
        <authorList>
            <person name="Klenk H.-P."/>
        </authorList>
    </citation>
    <scope>NUCLEOTIDE SEQUENCE [LARGE SCALE GENOMIC DNA]</scope>
    <source>
        <strain evidence="2 3">DSM 45258</strain>
    </source>
</reference>
<accession>A0A839RPK7</accession>
<keyword evidence="3" id="KW-1185">Reference proteome</keyword>
<dbReference type="InterPro" id="IPR041726">
    <property type="entry name" value="ACAD10_11_N"/>
</dbReference>
<dbReference type="PANTHER" id="PTHR47829">
    <property type="entry name" value="HYDROLASE, PUTATIVE (AFU_ORTHOLOGUE AFUA_1G12880)-RELATED"/>
    <property type="match status" value="1"/>
</dbReference>
<dbReference type="EMBL" id="JACHWS010000002">
    <property type="protein sequence ID" value="MBB3037841.1"/>
    <property type="molecule type" value="Genomic_DNA"/>
</dbReference>
<dbReference type="RefSeq" id="WP_157095267.1">
    <property type="nucleotide sequence ID" value="NZ_BDDI01000013.1"/>
</dbReference>
<dbReference type="CDD" id="cd05154">
    <property type="entry name" value="ACAD10_11_N-like"/>
    <property type="match status" value="1"/>
</dbReference>
<dbReference type="SUPFAM" id="SSF56112">
    <property type="entry name" value="Protein kinase-like (PK-like)"/>
    <property type="match status" value="1"/>
</dbReference>
<name>A0A839RPK7_9ACTN</name>
<dbReference type="Pfam" id="PF01636">
    <property type="entry name" value="APH"/>
    <property type="match status" value="1"/>
</dbReference>
<proteinExistence type="predicted"/>
<dbReference type="Gene3D" id="3.90.1200.10">
    <property type="match status" value="1"/>
</dbReference>
<keyword evidence="2" id="KW-0808">Transferase</keyword>
<sequence>MTNDRDDASLIDQPAGLREEDAFDAATVSEWLADRVEGVTGVPVVRQFAGGASNLTYLLSYPERDLILRRPPGGHRAASAHDMDREYRVQRAIKPSFPYVPEMLAFCDDVSLIGTEFYVMERLEGIILRRDLPEAVPSSPDRVRALCTDVLDRLVELHQIDVRAAGLSDLGRGAGYVRRQISGWSDRFRRAHTSNVPDFEDVMTWLSSHAPDDVATCLIHNDFRFDNIVFDDPETMNVIGILDWEMATLGDPLMELGATLAYWVQSDDDDVMQQSRRQPTHLPGMLTRAEVVDYYAQETGRSVTNWKFYEVYGLFRLAVIIQQLYRRFHDGGTHNPLYKDFWIFTGYLEWRCKEAIKGT</sequence>
<dbReference type="GO" id="GO:0016301">
    <property type="term" value="F:kinase activity"/>
    <property type="evidence" value="ECO:0007669"/>
    <property type="project" value="UniProtKB-KW"/>
</dbReference>
<dbReference type="PANTHER" id="PTHR47829:SF1">
    <property type="entry name" value="HAD FAMILY PHOSPHATASE"/>
    <property type="match status" value="1"/>
</dbReference>
<dbReference type="AlphaFoldDB" id="A0A839RPK7"/>
<dbReference type="InterPro" id="IPR002575">
    <property type="entry name" value="Aminoglycoside_PTrfase"/>
</dbReference>
<evidence type="ECO:0000313" key="2">
    <source>
        <dbReference type="EMBL" id="MBB3037841.1"/>
    </source>
</evidence>
<dbReference type="InterPro" id="IPR011009">
    <property type="entry name" value="Kinase-like_dom_sf"/>
</dbReference>
<evidence type="ECO:0000313" key="3">
    <source>
        <dbReference type="Proteomes" id="UP000567922"/>
    </source>
</evidence>